<evidence type="ECO:0000256" key="2">
    <source>
        <dbReference type="ARBA" id="ARBA00009473"/>
    </source>
</evidence>
<dbReference type="Gene3D" id="3.20.20.70">
    <property type="entry name" value="Aldolase class I"/>
    <property type="match status" value="1"/>
</dbReference>
<reference evidence="9" key="1">
    <citation type="journal article" date="2019" name="Int. J. Syst. Evol. Microbiol.">
        <title>The Global Catalogue of Microorganisms (GCM) 10K type strain sequencing project: providing services to taxonomists for standard genome sequencing and annotation.</title>
        <authorList>
            <consortium name="The Broad Institute Genomics Platform"/>
            <consortium name="The Broad Institute Genome Sequencing Center for Infectious Disease"/>
            <person name="Wu L."/>
            <person name="Ma J."/>
        </authorList>
    </citation>
    <scope>NUCLEOTIDE SEQUENCE [LARGE SCALE GENOMIC DNA]</scope>
    <source>
        <strain evidence="9">JCM 15089</strain>
    </source>
</reference>
<keyword evidence="9" id="KW-1185">Reference proteome</keyword>
<name>A0ABP3PR21_9PROT</name>
<evidence type="ECO:0000256" key="4">
    <source>
        <dbReference type="ARBA" id="ARBA00023239"/>
    </source>
</evidence>
<accession>A0ABP3PR21</accession>
<dbReference type="PANTHER" id="PTHR10889">
    <property type="entry name" value="DEOXYRIBOSE-PHOSPHATE ALDOLASE"/>
    <property type="match status" value="1"/>
</dbReference>
<keyword evidence="4" id="KW-0456">Lyase</keyword>
<dbReference type="InterPro" id="IPR011343">
    <property type="entry name" value="DeoC"/>
</dbReference>
<dbReference type="Pfam" id="PF01791">
    <property type="entry name" value="DeoC"/>
    <property type="match status" value="1"/>
</dbReference>
<evidence type="ECO:0000313" key="8">
    <source>
        <dbReference type="EMBL" id="GAA0571656.1"/>
    </source>
</evidence>
<dbReference type="EC" id="4.1.2.4" evidence="3 7"/>
<evidence type="ECO:0000313" key="9">
    <source>
        <dbReference type="Proteomes" id="UP001499951"/>
    </source>
</evidence>
<dbReference type="SMART" id="SM01133">
    <property type="entry name" value="DeoC"/>
    <property type="match status" value="1"/>
</dbReference>
<comment type="similarity">
    <text evidence="2">Belongs to the DeoC/FbaB aldolase family. DeoC type 2 subfamily.</text>
</comment>
<evidence type="ECO:0000256" key="1">
    <source>
        <dbReference type="ARBA" id="ARBA00004816"/>
    </source>
</evidence>
<evidence type="ECO:0000256" key="7">
    <source>
        <dbReference type="NCBIfam" id="TIGR00126"/>
    </source>
</evidence>
<evidence type="ECO:0000256" key="5">
    <source>
        <dbReference type="ARBA" id="ARBA00023270"/>
    </source>
</evidence>
<dbReference type="SUPFAM" id="SSF51569">
    <property type="entry name" value="Aldolase"/>
    <property type="match status" value="1"/>
</dbReference>
<dbReference type="InterPro" id="IPR002915">
    <property type="entry name" value="DeoC/FbaB/LacD_aldolase"/>
</dbReference>
<organism evidence="8 9">
    <name type="scientific">Rhizomicrobium electricum</name>
    <dbReference type="NCBI Taxonomy" id="480070"/>
    <lineage>
        <taxon>Bacteria</taxon>
        <taxon>Pseudomonadati</taxon>
        <taxon>Pseudomonadota</taxon>
        <taxon>Alphaproteobacteria</taxon>
        <taxon>Micropepsales</taxon>
        <taxon>Micropepsaceae</taxon>
        <taxon>Rhizomicrobium</taxon>
    </lineage>
</organism>
<evidence type="ECO:0000256" key="6">
    <source>
        <dbReference type="ARBA" id="ARBA00048791"/>
    </source>
</evidence>
<comment type="catalytic activity">
    <reaction evidence="6">
        <text>2-deoxy-D-ribose 5-phosphate = D-glyceraldehyde 3-phosphate + acetaldehyde</text>
        <dbReference type="Rhea" id="RHEA:12821"/>
        <dbReference type="ChEBI" id="CHEBI:15343"/>
        <dbReference type="ChEBI" id="CHEBI:59776"/>
        <dbReference type="ChEBI" id="CHEBI:62877"/>
        <dbReference type="EC" id="4.1.2.4"/>
    </reaction>
</comment>
<sequence length="311" mass="32743">MHKNLSVFSNDHAPAGARNPVAAFDAALINAQSVDEAEVARAVAAFAEQAPSPGAPQLLNALRCIDLTTLSSDDTPERVKALCAKARQPLSRDKQAALGREGITTAAVCVYHAFIGTALEALAGTAVPVATVSAGFPHGLSPLRARVLEVKESVAAGAHEIDIVIDRSKALTGDWQGIYDEVCLFREACGEAHLKAIIGTGDLGTLTNVAKASLVCMMAGADFIKTSTGKETVNATPEFALVMARTIAFWRKSTGYKVGFKAAGGISKAKEVPVYLAIMQSVLGDEWLQPNLFRIGASRLLGDIVETLERS</sequence>
<dbReference type="EMBL" id="BAAADD010000005">
    <property type="protein sequence ID" value="GAA0571656.1"/>
    <property type="molecule type" value="Genomic_DNA"/>
</dbReference>
<comment type="caution">
    <text evidence="8">The sequence shown here is derived from an EMBL/GenBank/DDBJ whole genome shotgun (WGS) entry which is preliminary data.</text>
</comment>
<dbReference type="InterPro" id="IPR013785">
    <property type="entry name" value="Aldolase_TIM"/>
</dbReference>
<comment type="pathway">
    <text evidence="1">Carbohydrate degradation; 2-deoxy-D-ribose 1-phosphate degradation; D-glyceraldehyde 3-phosphate and acetaldehyde from 2-deoxy-alpha-D-ribose 1-phosphate: step 2/2.</text>
</comment>
<dbReference type="NCBIfam" id="TIGR00126">
    <property type="entry name" value="deoC"/>
    <property type="match status" value="1"/>
</dbReference>
<dbReference type="RefSeq" id="WP_166934178.1">
    <property type="nucleotide sequence ID" value="NZ_BAAADD010000005.1"/>
</dbReference>
<keyword evidence="5" id="KW-0704">Schiff base</keyword>
<gene>
    <name evidence="8" type="primary">deoC</name>
    <name evidence="8" type="ORF">GCM10008942_20440</name>
</gene>
<dbReference type="Proteomes" id="UP001499951">
    <property type="component" value="Unassembled WGS sequence"/>
</dbReference>
<dbReference type="PANTHER" id="PTHR10889:SF3">
    <property type="entry name" value="DEOXYRIBOSE-PHOSPHATE ALDOLASE"/>
    <property type="match status" value="1"/>
</dbReference>
<protein>
    <recommendedName>
        <fullName evidence="3 7">Deoxyribose-phosphate aldolase</fullName>
        <ecNumber evidence="3 7">4.1.2.4</ecNumber>
    </recommendedName>
</protein>
<proteinExistence type="inferred from homology"/>
<evidence type="ECO:0000256" key="3">
    <source>
        <dbReference type="ARBA" id="ARBA00012515"/>
    </source>
</evidence>
<dbReference type="CDD" id="cd00959">
    <property type="entry name" value="DeoC"/>
    <property type="match status" value="1"/>
</dbReference>